<sequence>MDETNIRPANLKDLDILLKYEQGVISAERPFDVTLADDPISYYDIRAMIESEDAQVAVVEKDGEVVSSGYAIKKSAKPYLIHKEYSYLGFMYTHPDYRGQGLNKKILEFLKEWSYAKGLKEIRLTVYEDNLPAIKAYEKAGFEKHIIEMRLK</sequence>
<dbReference type="PROSITE" id="PS51186">
    <property type="entry name" value="GNAT"/>
    <property type="match status" value="1"/>
</dbReference>
<protein>
    <submittedName>
        <fullName evidence="2">Ribosomal protein S18 acetylase RimI-like enzyme</fullName>
    </submittedName>
</protein>
<proteinExistence type="predicted"/>
<dbReference type="InterPro" id="IPR016181">
    <property type="entry name" value="Acyl_CoA_acyltransferase"/>
</dbReference>
<dbReference type="InterPro" id="IPR000182">
    <property type="entry name" value="GNAT_dom"/>
</dbReference>
<reference evidence="2 3" key="1">
    <citation type="submission" date="2020-03" db="EMBL/GenBank/DDBJ databases">
        <title>Genomic Encyclopedia of Type Strains, Phase IV (KMG-IV): sequencing the most valuable type-strain genomes for metagenomic binning, comparative biology and taxonomic classification.</title>
        <authorList>
            <person name="Goeker M."/>
        </authorList>
    </citation>
    <scope>NUCLEOTIDE SEQUENCE [LARGE SCALE GENOMIC DNA]</scope>
    <source>
        <strain evidence="2 3">DSM 29762</strain>
    </source>
</reference>
<dbReference type="GO" id="GO:0005840">
    <property type="term" value="C:ribosome"/>
    <property type="evidence" value="ECO:0007669"/>
    <property type="project" value="UniProtKB-KW"/>
</dbReference>
<evidence type="ECO:0000259" key="1">
    <source>
        <dbReference type="PROSITE" id="PS51186"/>
    </source>
</evidence>
<feature type="domain" description="N-acetyltransferase" evidence="1">
    <location>
        <begin position="4"/>
        <end position="152"/>
    </location>
</feature>
<accession>A0A846QUW8</accession>
<evidence type="ECO:0000313" key="3">
    <source>
        <dbReference type="Proteomes" id="UP000590442"/>
    </source>
</evidence>
<dbReference type="Gene3D" id="3.40.630.30">
    <property type="match status" value="1"/>
</dbReference>
<dbReference type="Proteomes" id="UP000590442">
    <property type="component" value="Unassembled WGS sequence"/>
</dbReference>
<dbReference type="RefSeq" id="WP_167961862.1">
    <property type="nucleotide sequence ID" value="NZ_JAATJJ010000001.1"/>
</dbReference>
<dbReference type="EMBL" id="JAATJJ010000001">
    <property type="protein sequence ID" value="NJB70740.1"/>
    <property type="molecule type" value="Genomic_DNA"/>
</dbReference>
<keyword evidence="2" id="KW-0689">Ribosomal protein</keyword>
<keyword evidence="2" id="KW-0687">Ribonucleoprotein</keyword>
<dbReference type="GO" id="GO:0016747">
    <property type="term" value="F:acyltransferase activity, transferring groups other than amino-acyl groups"/>
    <property type="evidence" value="ECO:0007669"/>
    <property type="project" value="InterPro"/>
</dbReference>
<dbReference type="Pfam" id="PF00583">
    <property type="entry name" value="Acetyltransf_1"/>
    <property type="match status" value="1"/>
</dbReference>
<organism evidence="2 3">
    <name type="scientific">Saonia flava</name>
    <dbReference type="NCBI Taxonomy" id="523696"/>
    <lineage>
        <taxon>Bacteria</taxon>
        <taxon>Pseudomonadati</taxon>
        <taxon>Bacteroidota</taxon>
        <taxon>Flavobacteriia</taxon>
        <taxon>Flavobacteriales</taxon>
        <taxon>Flavobacteriaceae</taxon>
        <taxon>Saonia</taxon>
    </lineage>
</organism>
<gene>
    <name evidence="2" type="ORF">GGR42_001202</name>
</gene>
<keyword evidence="3" id="KW-1185">Reference proteome</keyword>
<dbReference type="CDD" id="cd04301">
    <property type="entry name" value="NAT_SF"/>
    <property type="match status" value="1"/>
</dbReference>
<dbReference type="AlphaFoldDB" id="A0A846QUW8"/>
<dbReference type="SUPFAM" id="SSF55729">
    <property type="entry name" value="Acyl-CoA N-acyltransferases (Nat)"/>
    <property type="match status" value="1"/>
</dbReference>
<dbReference type="PANTHER" id="PTHR43072">
    <property type="entry name" value="N-ACETYLTRANSFERASE"/>
    <property type="match status" value="1"/>
</dbReference>
<name>A0A846QUW8_9FLAO</name>
<comment type="caution">
    <text evidence="2">The sequence shown here is derived from an EMBL/GenBank/DDBJ whole genome shotgun (WGS) entry which is preliminary data.</text>
</comment>
<evidence type="ECO:0000313" key="2">
    <source>
        <dbReference type="EMBL" id="NJB70740.1"/>
    </source>
</evidence>